<comment type="caution">
    <text evidence="2">The sequence shown here is derived from an EMBL/GenBank/DDBJ whole genome shotgun (WGS) entry which is preliminary data.</text>
</comment>
<evidence type="ECO:0000256" key="1">
    <source>
        <dbReference type="SAM" id="MobiDB-lite"/>
    </source>
</evidence>
<accession>A0AAD4USZ5</accession>
<name>A0AAD4USZ5_PRUDU</name>
<keyword evidence="3" id="KW-1185">Reference proteome</keyword>
<evidence type="ECO:0000313" key="2">
    <source>
        <dbReference type="EMBL" id="KAI5311252.1"/>
    </source>
</evidence>
<sequence length="211" mass="24327">MRWVVMKGLHRHVMQGMRWVVMKDNTRIILGHNDRPTLFPRAGRAWVSKVISGGRKNSKRPAKTSRLGKSHAVEQLLFLDLPQKVDGSGRNRRPKTRPNFHRLNDFQNAEILKTNTTGRKNSSRGSKSIPGSSGNGGRKWENEQPNVYEKFAQNRLFRGCFRRRQRWIGAGIGWERKMEVRVVLTADPFYNFEEVIDSDEELDLASMVISP</sequence>
<gene>
    <name evidence="2" type="ORF">L3X38_000311</name>
</gene>
<reference evidence="2 3" key="1">
    <citation type="journal article" date="2022" name="G3 (Bethesda)">
        <title>Whole-genome sequence and methylome profiling of the almond [Prunus dulcis (Mill.) D.A. Webb] cultivar 'Nonpareil'.</title>
        <authorList>
            <person name="D'Amico-Willman K.M."/>
            <person name="Ouma W.Z."/>
            <person name="Meulia T."/>
            <person name="Sideli G.M."/>
            <person name="Gradziel T.M."/>
            <person name="Fresnedo-Ramirez J."/>
        </authorList>
    </citation>
    <scope>NUCLEOTIDE SEQUENCE [LARGE SCALE GENOMIC DNA]</scope>
    <source>
        <strain evidence="2">Clone GOH B32 T37-40</strain>
    </source>
</reference>
<organism evidence="2 3">
    <name type="scientific">Prunus dulcis</name>
    <name type="common">Almond</name>
    <name type="synonym">Amygdalus dulcis</name>
    <dbReference type="NCBI Taxonomy" id="3755"/>
    <lineage>
        <taxon>Eukaryota</taxon>
        <taxon>Viridiplantae</taxon>
        <taxon>Streptophyta</taxon>
        <taxon>Embryophyta</taxon>
        <taxon>Tracheophyta</taxon>
        <taxon>Spermatophyta</taxon>
        <taxon>Magnoliopsida</taxon>
        <taxon>eudicotyledons</taxon>
        <taxon>Gunneridae</taxon>
        <taxon>Pentapetalae</taxon>
        <taxon>rosids</taxon>
        <taxon>fabids</taxon>
        <taxon>Rosales</taxon>
        <taxon>Rosaceae</taxon>
        <taxon>Amygdaloideae</taxon>
        <taxon>Amygdaleae</taxon>
        <taxon>Prunus</taxon>
    </lineage>
</organism>
<proteinExistence type="predicted"/>
<dbReference type="AlphaFoldDB" id="A0AAD4USZ5"/>
<feature type="region of interest" description="Disordered" evidence="1">
    <location>
        <begin position="84"/>
        <end position="142"/>
    </location>
</feature>
<protein>
    <submittedName>
        <fullName evidence="2">Uncharacterized protein</fullName>
    </submittedName>
</protein>
<feature type="compositionally biased region" description="Basic residues" evidence="1">
    <location>
        <begin position="90"/>
        <end position="100"/>
    </location>
</feature>
<dbReference type="Proteomes" id="UP001054821">
    <property type="component" value="Unassembled WGS sequence"/>
</dbReference>
<evidence type="ECO:0000313" key="3">
    <source>
        <dbReference type="Proteomes" id="UP001054821"/>
    </source>
</evidence>
<dbReference type="EMBL" id="JAJFAZ020000056">
    <property type="protein sequence ID" value="KAI5311252.1"/>
    <property type="molecule type" value="Genomic_DNA"/>
</dbReference>
<feature type="compositionally biased region" description="Low complexity" evidence="1">
    <location>
        <begin position="123"/>
        <end position="132"/>
    </location>
</feature>